<dbReference type="Pfam" id="PF25019">
    <property type="entry name" value="LRR_R13L1-DRL21"/>
    <property type="match status" value="1"/>
</dbReference>
<feature type="region of interest" description="Disordered" evidence="1">
    <location>
        <begin position="346"/>
        <end position="365"/>
    </location>
</feature>
<protein>
    <recommendedName>
        <fullName evidence="6">NB-ARC domain-containing protein</fullName>
    </recommendedName>
</protein>
<name>A0A843W8C0_COLES</name>
<evidence type="ECO:0008006" key="6">
    <source>
        <dbReference type="Google" id="ProtNLM"/>
    </source>
</evidence>
<proteinExistence type="predicted"/>
<evidence type="ECO:0000313" key="5">
    <source>
        <dbReference type="Proteomes" id="UP000652761"/>
    </source>
</evidence>
<gene>
    <name evidence="4" type="ORF">Taro_034693</name>
</gene>
<reference evidence="4" key="1">
    <citation type="submission" date="2017-07" db="EMBL/GenBank/DDBJ databases">
        <title>Taro Niue Genome Assembly and Annotation.</title>
        <authorList>
            <person name="Atibalentja N."/>
            <person name="Keating K."/>
            <person name="Fields C.J."/>
        </authorList>
    </citation>
    <scope>NUCLEOTIDE SEQUENCE</scope>
    <source>
        <strain evidence="4">Niue_2</strain>
        <tissue evidence="4">Leaf</tissue>
    </source>
</reference>
<dbReference type="EMBL" id="NMUH01002760">
    <property type="protein sequence ID" value="MQM01931.1"/>
    <property type="molecule type" value="Genomic_DNA"/>
</dbReference>
<dbReference type="OrthoDB" id="786661at2759"/>
<dbReference type="InterPro" id="IPR002182">
    <property type="entry name" value="NB-ARC"/>
</dbReference>
<accession>A0A843W8C0</accession>
<evidence type="ECO:0000256" key="1">
    <source>
        <dbReference type="SAM" id="MobiDB-lite"/>
    </source>
</evidence>
<dbReference type="Pfam" id="PF00931">
    <property type="entry name" value="NB-ARC"/>
    <property type="match status" value="1"/>
</dbReference>
<dbReference type="Proteomes" id="UP000652761">
    <property type="component" value="Unassembled WGS sequence"/>
</dbReference>
<dbReference type="Gene3D" id="3.80.10.10">
    <property type="entry name" value="Ribonuclease Inhibitor"/>
    <property type="match status" value="1"/>
</dbReference>
<dbReference type="PRINTS" id="PR00364">
    <property type="entry name" value="DISEASERSIST"/>
</dbReference>
<feature type="domain" description="NB-ARC" evidence="2">
    <location>
        <begin position="23"/>
        <end position="54"/>
    </location>
</feature>
<dbReference type="InterPro" id="IPR056789">
    <property type="entry name" value="LRR_R13L1-DRL21"/>
</dbReference>
<dbReference type="GO" id="GO:0043531">
    <property type="term" value="F:ADP binding"/>
    <property type="evidence" value="ECO:0007669"/>
    <property type="project" value="InterPro"/>
</dbReference>
<evidence type="ECO:0000313" key="4">
    <source>
        <dbReference type="EMBL" id="MQM01931.1"/>
    </source>
</evidence>
<evidence type="ECO:0000259" key="2">
    <source>
        <dbReference type="Pfam" id="PF00931"/>
    </source>
</evidence>
<organism evidence="4 5">
    <name type="scientific">Colocasia esculenta</name>
    <name type="common">Wild taro</name>
    <name type="synonym">Arum esculentum</name>
    <dbReference type="NCBI Taxonomy" id="4460"/>
    <lineage>
        <taxon>Eukaryota</taxon>
        <taxon>Viridiplantae</taxon>
        <taxon>Streptophyta</taxon>
        <taxon>Embryophyta</taxon>
        <taxon>Tracheophyta</taxon>
        <taxon>Spermatophyta</taxon>
        <taxon>Magnoliopsida</taxon>
        <taxon>Liliopsida</taxon>
        <taxon>Araceae</taxon>
        <taxon>Aroideae</taxon>
        <taxon>Colocasieae</taxon>
        <taxon>Colocasia</taxon>
    </lineage>
</organism>
<sequence>MLLTTASHVGALPSSSHHPTCFSVLSIVGMGGLGKTTLAKVVYNTEQVREHYQSGSGIGLDQVQDIPEDAHSKIHLIVGYSKPDEGKMEVPYKFKSLRTLSFWFQFSNQSHVKVLIDFFYTVKCLRVLDLSYSNLDILPDSIDILISKETSIECLPKSLCALYNLQTLRLQGCEKLKRLPRGMSNLINLHYLEVKSELVFRIVEIGRLIHLQYLEVFFISNENKNKIGDLKNMKELRGTLCIQNLERVKTREEAAEATLKNLQYLESLEMQWNNSQHVGKTSDYPVDSIIEGLQLPPSMKELTIKYYPGISIPVYKLESLITFRALAFPENSPHYWLSAVKRSVSASPSTRKPDYSRSGIGCHSQ</sequence>
<dbReference type="SUPFAM" id="SSF52047">
    <property type="entry name" value="RNI-like"/>
    <property type="match status" value="1"/>
</dbReference>
<dbReference type="PANTHER" id="PTHR47186">
    <property type="entry name" value="LEUCINE-RICH REPEAT-CONTAINING PROTEIN 57"/>
    <property type="match status" value="1"/>
</dbReference>
<dbReference type="AlphaFoldDB" id="A0A843W8C0"/>
<dbReference type="PANTHER" id="PTHR47186:SF3">
    <property type="entry name" value="OS09G0267800 PROTEIN"/>
    <property type="match status" value="1"/>
</dbReference>
<keyword evidence="5" id="KW-1185">Reference proteome</keyword>
<dbReference type="SUPFAM" id="SSF52540">
    <property type="entry name" value="P-loop containing nucleoside triphosphate hydrolases"/>
    <property type="match status" value="1"/>
</dbReference>
<evidence type="ECO:0000259" key="3">
    <source>
        <dbReference type="Pfam" id="PF25019"/>
    </source>
</evidence>
<dbReference type="InterPro" id="IPR027417">
    <property type="entry name" value="P-loop_NTPase"/>
</dbReference>
<comment type="caution">
    <text evidence="4">The sequence shown here is derived from an EMBL/GenBank/DDBJ whole genome shotgun (WGS) entry which is preliminary data.</text>
</comment>
<dbReference type="InterPro" id="IPR032675">
    <property type="entry name" value="LRR_dom_sf"/>
</dbReference>
<feature type="domain" description="R13L1/DRL21-like LRR repeat region" evidence="3">
    <location>
        <begin position="227"/>
        <end position="316"/>
    </location>
</feature>